<sequence length="194" mass="22759">MKKKTLAVFVVGFLIVSCGKSNEEKLFTEFKSKELQTSLKTTPEELNFKIELIEEVKEIKASDSIKYLHDKLVEVFKPEENEKDTLTYDFAIKEVDKLITLTQELILLRAKAGRSYENYESKEQRNELIKQKVYLESWKRESENYSKNSKEILAKEYAVKYFIDNPLLKVKQNISSKVFSNKDNTKIVKEIINQ</sequence>
<comment type="caution">
    <text evidence="1">The sequence shown here is derived from an EMBL/GenBank/DDBJ whole genome shotgun (WGS) entry which is preliminary data.</text>
</comment>
<protein>
    <recommendedName>
        <fullName evidence="3">Lipoprotein</fullName>
    </recommendedName>
</protein>
<accession>A0A1B9E2J1</accession>
<organism evidence="1 2">
    <name type="scientific">Flavobacterium crassostreae</name>
    <dbReference type="NCBI Taxonomy" id="1763534"/>
    <lineage>
        <taxon>Bacteria</taxon>
        <taxon>Pseudomonadati</taxon>
        <taxon>Bacteroidota</taxon>
        <taxon>Flavobacteriia</taxon>
        <taxon>Flavobacteriales</taxon>
        <taxon>Flavobacteriaceae</taxon>
        <taxon>Flavobacterium</taxon>
    </lineage>
</organism>
<name>A0A1B9E2J1_9FLAO</name>
<evidence type="ECO:0000313" key="2">
    <source>
        <dbReference type="Proteomes" id="UP000093510"/>
    </source>
</evidence>
<dbReference type="Proteomes" id="UP000093510">
    <property type="component" value="Unassembled WGS sequence"/>
</dbReference>
<dbReference type="RefSeq" id="WP_066334550.1">
    <property type="nucleotide sequence ID" value="NZ_CP017688.1"/>
</dbReference>
<reference evidence="1 2" key="1">
    <citation type="submission" date="2016-03" db="EMBL/GenBank/DDBJ databases">
        <authorList>
            <person name="Ploux O."/>
        </authorList>
    </citation>
    <scope>NUCLEOTIDE SEQUENCE [LARGE SCALE GENOMIC DNA]</scope>
    <source>
        <strain evidence="1 2">LPB0076</strain>
    </source>
</reference>
<dbReference type="OrthoDB" id="1434434at2"/>
<dbReference type="AlphaFoldDB" id="A0A1B9E2J1"/>
<gene>
    <name evidence="1" type="ORF">LPBF_07505</name>
</gene>
<dbReference type="EMBL" id="LVEP01000024">
    <property type="protein sequence ID" value="OCB76146.1"/>
    <property type="molecule type" value="Genomic_DNA"/>
</dbReference>
<keyword evidence="2" id="KW-1185">Reference proteome</keyword>
<dbReference type="PROSITE" id="PS51257">
    <property type="entry name" value="PROKAR_LIPOPROTEIN"/>
    <property type="match status" value="1"/>
</dbReference>
<evidence type="ECO:0008006" key="3">
    <source>
        <dbReference type="Google" id="ProtNLM"/>
    </source>
</evidence>
<evidence type="ECO:0000313" key="1">
    <source>
        <dbReference type="EMBL" id="OCB76146.1"/>
    </source>
</evidence>
<proteinExistence type="predicted"/>